<feature type="region of interest" description="Disordered" evidence="3">
    <location>
        <begin position="236"/>
        <end position="278"/>
    </location>
</feature>
<reference evidence="7" key="2">
    <citation type="submission" date="2020-08" db="EMBL/GenBank/DDBJ databases">
        <authorList>
            <person name="Kikuchi T."/>
        </authorList>
    </citation>
    <scope>NUCLEOTIDE SEQUENCE</scope>
    <source>
        <strain evidence="6">Ka4C1</strain>
    </source>
</reference>
<accession>A0A1I7RLP5</accession>
<evidence type="ECO:0000256" key="3">
    <source>
        <dbReference type="SAM" id="MobiDB-lite"/>
    </source>
</evidence>
<dbReference type="SMART" id="SM00239">
    <property type="entry name" value="C2"/>
    <property type="match status" value="3"/>
</dbReference>
<gene>
    <name evidence="6" type="ORF">BXYJ_LOCUS983</name>
</gene>
<feature type="domain" description="C2" evidence="5">
    <location>
        <begin position="757"/>
        <end position="872"/>
    </location>
</feature>
<dbReference type="InterPro" id="IPR000008">
    <property type="entry name" value="C2_dom"/>
</dbReference>
<evidence type="ECO:0000256" key="1">
    <source>
        <dbReference type="ARBA" id="ARBA00022723"/>
    </source>
</evidence>
<feature type="region of interest" description="Disordered" evidence="3">
    <location>
        <begin position="1157"/>
        <end position="1188"/>
    </location>
</feature>
<feature type="region of interest" description="Disordered" evidence="3">
    <location>
        <begin position="1019"/>
        <end position="1049"/>
    </location>
</feature>
<dbReference type="PRINTS" id="PR00360">
    <property type="entry name" value="C2DOMAIN"/>
</dbReference>
<proteinExistence type="predicted"/>
<feature type="compositionally biased region" description="Polar residues" evidence="3">
    <location>
        <begin position="1168"/>
        <end position="1178"/>
    </location>
</feature>
<feature type="compositionally biased region" description="Basic and acidic residues" evidence="3">
    <location>
        <begin position="176"/>
        <end position="185"/>
    </location>
</feature>
<organism evidence="8 10">
    <name type="scientific">Bursaphelenchus xylophilus</name>
    <name type="common">Pinewood nematode worm</name>
    <name type="synonym">Aphelenchoides xylophilus</name>
    <dbReference type="NCBI Taxonomy" id="6326"/>
    <lineage>
        <taxon>Eukaryota</taxon>
        <taxon>Metazoa</taxon>
        <taxon>Ecdysozoa</taxon>
        <taxon>Nematoda</taxon>
        <taxon>Chromadorea</taxon>
        <taxon>Rhabditida</taxon>
        <taxon>Tylenchina</taxon>
        <taxon>Tylenchomorpha</taxon>
        <taxon>Aphelenchoidea</taxon>
        <taxon>Aphelenchoididae</taxon>
        <taxon>Bursaphelenchus</taxon>
    </lineage>
</organism>
<keyword evidence="1" id="KW-0479">Metal-binding</keyword>
<sequence>MQRWPKLSHLEDGSHVDSYQFLFESEMPSDVSMTYKPHQKRSKISVLFNLIKRAREKEKEPVDLNQRETEIISEVFRCHSVLPTLHSVQFDDNDSSIFEEKSGSVKRHKLQNKSLISHNSSDSDQFVEDSVYFEDEIPFGAQSVFDRRSGTYHPLSRGSMPVMTNEMSNVIDRSRCKSAPKEVHDLSLSSTQPSDITYPSLNSTQSSAKTALDRTQSSVDTAILWLDEQNESSRSRLSPHRSFLSLDRTQSSRNNSLAVDQTQESPRNRYSASADRSASFESEYSAEEEWSPPPNQYYSVDSERLSEFKTPSVRKQFVRRSKRSRSYKKNKRKLRIKAAESVDEMCFAEIEKDSKRKGSKPKVGFFTNLANNIRSRDPLKQIRERRKKSLQLPPKPSNVQSKRKLFSKTKSLNEDENNLMSVTATKSSALSCIKNAIHTMEEDAEGDFVTFRLKIRIREGHGLVIRDASGSSDPYVRVKYNGRNIYKTNTIYKNLNPQWDEEFAFLIDDPTRPVEFEVYDYDRFMSDDFMGGAKVELALLKLFQDSEHKLILEPRDNSDDYLGFINVSVNLTPLTQKQREVFLQRATRGVINENVKRNTKTASMWISAVNLILIEARLDKAKISASQVNGQAKDDEKPLKICPITPPDVQAKIKLGSEKVKSKVATKTFEPKWMESFDLHVFDANNQVLDIMLRDNNKTVGKLSVDLKSYPQNLSTERWFDLENGAGEILLVITISKNSCYQAETMRESMAIERNNILSKYSISNSFKDVVDIGHLVVKVYKAEGLASADLGGKSDPFCVLELVNARLQTHTEYKTLHPNWQKLFTFSVKDIHEVLEVTVYDEDPNNKVEFLGKVAIPLLKIRNCERRWYCLKDRKLQTQVKGRILLEMDVIWNPVKAAIRTFNPRERKFIAQEPKFKRATLVQNVNRLREFWRTVGEYRAYMQSCLDWESTQRSLTAMTIFMLFVYFVEIYHIPLLLLGIFARCHLYKKVGGSFENRFFRQRSTDTEISAANLADNVDEESDDNLDGPSRSNSRDKDKPKEQGEKSQTLRGRINQITDTLAVVQNSMDFVASLLERIRNTFNFTVPYLSYLAIFVLSVATVLLYFIPLRWLVMIWGLNKFTKRLRKPHYVENNELLDFLSRVPCDADLKAFREPKSNCEETAPLPPVTNSNGTVKTDNNNDKAYEKA</sequence>
<reference evidence="10" key="1">
    <citation type="submission" date="2016-11" db="UniProtKB">
        <authorList>
            <consortium name="WormBaseParasite"/>
        </authorList>
    </citation>
    <scope>IDENTIFICATION</scope>
</reference>
<keyword evidence="4" id="KW-0812">Transmembrane</keyword>
<evidence type="ECO:0000256" key="4">
    <source>
        <dbReference type="SAM" id="Phobius"/>
    </source>
</evidence>
<feature type="compositionally biased region" description="Basic and acidic residues" evidence="3">
    <location>
        <begin position="1179"/>
        <end position="1188"/>
    </location>
</feature>
<dbReference type="SUPFAM" id="SSF49562">
    <property type="entry name" value="C2 domain (Calcium/lipid-binding domain, CaLB)"/>
    <property type="match status" value="3"/>
</dbReference>
<evidence type="ECO:0000259" key="5">
    <source>
        <dbReference type="PROSITE" id="PS50004"/>
    </source>
</evidence>
<dbReference type="Proteomes" id="UP000582659">
    <property type="component" value="Unassembled WGS sequence"/>
</dbReference>
<dbReference type="Proteomes" id="UP000659654">
    <property type="component" value="Unassembled WGS sequence"/>
</dbReference>
<keyword evidence="4" id="KW-0472">Membrane</keyword>
<evidence type="ECO:0000256" key="2">
    <source>
        <dbReference type="ARBA" id="ARBA00022837"/>
    </source>
</evidence>
<feature type="domain" description="C2" evidence="5">
    <location>
        <begin position="433"/>
        <end position="552"/>
    </location>
</feature>
<keyword evidence="2" id="KW-0106">Calcium</keyword>
<dbReference type="Proteomes" id="UP000095284">
    <property type="component" value="Unplaced"/>
</dbReference>
<feature type="compositionally biased region" description="Basic and acidic residues" evidence="3">
    <location>
        <begin position="1033"/>
        <end position="1045"/>
    </location>
</feature>
<dbReference type="EMBL" id="CAJFCV020000001">
    <property type="protein sequence ID" value="CAG9082736.1"/>
    <property type="molecule type" value="Genomic_DNA"/>
</dbReference>
<evidence type="ECO:0000313" key="9">
    <source>
        <dbReference type="Proteomes" id="UP000659654"/>
    </source>
</evidence>
<keyword evidence="9" id="KW-1185">Reference proteome</keyword>
<dbReference type="PANTHER" id="PTHR45911:SF4">
    <property type="entry name" value="MULTIPLE C2 AND TRANSMEMBRANE DOMAIN-CONTAINING PROTEIN"/>
    <property type="match status" value="1"/>
</dbReference>
<dbReference type="Gene3D" id="2.60.40.150">
    <property type="entry name" value="C2 domain"/>
    <property type="match status" value="3"/>
</dbReference>
<dbReference type="eggNOG" id="KOG1030">
    <property type="taxonomic scope" value="Eukaryota"/>
</dbReference>
<evidence type="ECO:0000313" key="7">
    <source>
        <dbReference type="EMBL" id="CAG9082736.1"/>
    </source>
</evidence>
<protein>
    <submittedName>
        <fullName evidence="6">(pine wood nematode) hypothetical protein</fullName>
    </submittedName>
</protein>
<evidence type="ECO:0000313" key="10">
    <source>
        <dbReference type="WBParaSite" id="BXY_0163000.1"/>
    </source>
</evidence>
<keyword evidence="4" id="KW-1133">Transmembrane helix</keyword>
<dbReference type="FunFam" id="2.60.40.150:FF:000167">
    <property type="entry name" value="Multiple C2 domains, transmembrane 2a"/>
    <property type="match status" value="1"/>
</dbReference>
<feature type="transmembrane region" description="Helical" evidence="4">
    <location>
        <begin position="961"/>
        <end position="982"/>
    </location>
</feature>
<feature type="compositionally biased region" description="Polar residues" evidence="3">
    <location>
        <begin position="187"/>
        <end position="213"/>
    </location>
</feature>
<evidence type="ECO:0000313" key="6">
    <source>
        <dbReference type="EMBL" id="CAD5208747.1"/>
    </source>
</evidence>
<feature type="compositionally biased region" description="Polar residues" evidence="3">
    <location>
        <begin position="247"/>
        <end position="276"/>
    </location>
</feature>
<dbReference type="GO" id="GO:0030672">
    <property type="term" value="C:synaptic vesicle membrane"/>
    <property type="evidence" value="ECO:0007669"/>
    <property type="project" value="TreeGrafter"/>
</dbReference>
<dbReference type="SMR" id="A0A1I7RLP5"/>
<dbReference type="CDD" id="cd08377">
    <property type="entry name" value="C2C_MCTP_PRT"/>
    <property type="match status" value="1"/>
</dbReference>
<dbReference type="PANTHER" id="PTHR45911">
    <property type="entry name" value="C2 DOMAIN-CONTAINING PROTEIN"/>
    <property type="match status" value="1"/>
</dbReference>
<feature type="region of interest" description="Disordered" evidence="3">
    <location>
        <begin position="176"/>
        <end position="213"/>
    </location>
</feature>
<dbReference type="OrthoDB" id="5973539at2759"/>
<dbReference type="GO" id="GO:0046928">
    <property type="term" value="P:regulation of neurotransmitter secretion"/>
    <property type="evidence" value="ECO:0007669"/>
    <property type="project" value="TreeGrafter"/>
</dbReference>
<dbReference type="GO" id="GO:0005509">
    <property type="term" value="F:calcium ion binding"/>
    <property type="evidence" value="ECO:0007669"/>
    <property type="project" value="TreeGrafter"/>
</dbReference>
<dbReference type="WBParaSite" id="BXY_0163000.1">
    <property type="protein sequence ID" value="BXY_0163000.1"/>
    <property type="gene ID" value="BXY_0163000"/>
</dbReference>
<dbReference type="InterPro" id="IPR035892">
    <property type="entry name" value="C2_domain_sf"/>
</dbReference>
<name>A0A1I7RLP5_BURXY</name>
<evidence type="ECO:0000313" key="8">
    <source>
        <dbReference type="Proteomes" id="UP000095284"/>
    </source>
</evidence>
<dbReference type="AlphaFoldDB" id="A0A1I7RLP5"/>
<dbReference type="Pfam" id="PF00168">
    <property type="entry name" value="C2"/>
    <property type="match status" value="3"/>
</dbReference>
<dbReference type="EMBL" id="CAJFDI010000001">
    <property type="protein sequence ID" value="CAD5208747.1"/>
    <property type="molecule type" value="Genomic_DNA"/>
</dbReference>
<dbReference type="PROSITE" id="PS50004">
    <property type="entry name" value="C2"/>
    <property type="match status" value="2"/>
</dbReference>
<feature type="transmembrane region" description="Helical" evidence="4">
    <location>
        <begin position="1088"/>
        <end position="1107"/>
    </location>
</feature>